<name>A0A5P2CQF6_STRVZ</name>
<evidence type="ECO:0000313" key="2">
    <source>
        <dbReference type="Proteomes" id="UP000324015"/>
    </source>
</evidence>
<dbReference type="AlphaFoldDB" id="A0A5P2CQF6"/>
<sequence>MDALGLLHTSPVHVPVFDGLRDAGHPGLELRHHVEEELLARARREGPEAVARAVRAALVRVADGGEGGRVGAVLCTCSTIGGVAETLGGDLGVPVVRVDRPMAAAAVAAGSRVVVLAAVASTVAPTSALVEEEARRAGRDVSVRTVVVEGAWERFEAGDTAGYAESVARAVRGVLDADAIVLAQASMAGAEALVPEVRVPVFASPRLGLAAAAALVAGRGQR</sequence>
<dbReference type="InterPro" id="IPR015942">
    <property type="entry name" value="Asp/Glu/hydantoin_racemase"/>
</dbReference>
<dbReference type="RefSeq" id="WP_150187447.1">
    <property type="nucleotide sequence ID" value="NZ_CP029191.1"/>
</dbReference>
<dbReference type="Proteomes" id="UP000324015">
    <property type="component" value="Chromosome"/>
</dbReference>
<dbReference type="GO" id="GO:0047661">
    <property type="term" value="F:amino-acid racemase activity"/>
    <property type="evidence" value="ECO:0007669"/>
    <property type="project" value="InterPro"/>
</dbReference>
<accession>A0A5P2CQF6</accession>
<gene>
    <name evidence="1" type="ORF">DEJ49_32820</name>
</gene>
<dbReference type="Pfam" id="PF01177">
    <property type="entry name" value="Asp_Glu_race"/>
    <property type="match status" value="1"/>
</dbReference>
<proteinExistence type="predicted"/>
<dbReference type="EMBL" id="CP029191">
    <property type="protein sequence ID" value="QES45134.1"/>
    <property type="molecule type" value="Genomic_DNA"/>
</dbReference>
<reference evidence="1 2" key="1">
    <citation type="submission" date="2018-05" db="EMBL/GenBank/DDBJ databases">
        <title>Streptomyces venezuelae.</title>
        <authorList>
            <person name="Kim W."/>
            <person name="Lee N."/>
            <person name="Cho B.-K."/>
        </authorList>
    </citation>
    <scope>NUCLEOTIDE SEQUENCE [LARGE SCALE GENOMIC DNA]</scope>
    <source>
        <strain evidence="1 2">ATCC 14585</strain>
    </source>
</reference>
<organism evidence="1 2">
    <name type="scientific">Streptomyces venezuelae</name>
    <dbReference type="NCBI Taxonomy" id="54571"/>
    <lineage>
        <taxon>Bacteria</taxon>
        <taxon>Bacillati</taxon>
        <taxon>Actinomycetota</taxon>
        <taxon>Actinomycetes</taxon>
        <taxon>Kitasatosporales</taxon>
        <taxon>Streptomycetaceae</taxon>
        <taxon>Streptomyces</taxon>
    </lineage>
</organism>
<protein>
    <submittedName>
        <fullName evidence="1">Arylsulfatase</fullName>
    </submittedName>
</protein>
<evidence type="ECO:0000313" key="1">
    <source>
        <dbReference type="EMBL" id="QES45134.1"/>
    </source>
</evidence>